<dbReference type="PANTHER" id="PTHR37299">
    <property type="entry name" value="TRANSCRIPTIONAL REGULATOR-RELATED"/>
    <property type="match status" value="1"/>
</dbReference>
<dbReference type="SUPFAM" id="SSF52172">
    <property type="entry name" value="CheY-like"/>
    <property type="match status" value="1"/>
</dbReference>
<keyword evidence="1" id="KW-0597">Phosphoprotein</keyword>
<evidence type="ECO:0000313" key="5">
    <source>
        <dbReference type="Proteomes" id="UP001597545"/>
    </source>
</evidence>
<keyword evidence="5" id="KW-1185">Reference proteome</keyword>
<gene>
    <name evidence="4" type="ORF">ACFSR5_08990</name>
</gene>
<evidence type="ECO:0000259" key="3">
    <source>
        <dbReference type="PROSITE" id="PS50930"/>
    </source>
</evidence>
<dbReference type="PROSITE" id="PS50930">
    <property type="entry name" value="HTH_LYTTR"/>
    <property type="match status" value="1"/>
</dbReference>
<dbReference type="RefSeq" id="WP_380902857.1">
    <property type="nucleotide sequence ID" value="NZ_JBHUEG010000007.1"/>
</dbReference>
<reference evidence="5" key="1">
    <citation type="journal article" date="2019" name="Int. J. Syst. Evol. Microbiol.">
        <title>The Global Catalogue of Microorganisms (GCM) 10K type strain sequencing project: providing services to taxonomists for standard genome sequencing and annotation.</title>
        <authorList>
            <consortium name="The Broad Institute Genomics Platform"/>
            <consortium name="The Broad Institute Genome Sequencing Center for Infectious Disease"/>
            <person name="Wu L."/>
            <person name="Ma J."/>
        </authorList>
    </citation>
    <scope>NUCLEOTIDE SEQUENCE [LARGE SCALE GENOMIC DNA]</scope>
    <source>
        <strain evidence="5">KCTC 42662</strain>
    </source>
</reference>
<protein>
    <submittedName>
        <fullName evidence="4">LytR/AlgR family response regulator transcription factor</fullName>
    </submittedName>
</protein>
<dbReference type="Pfam" id="PF00072">
    <property type="entry name" value="Response_reg"/>
    <property type="match status" value="1"/>
</dbReference>
<sequence>MIRTLVIIEDERPNADRLKRLLTTIRPDTEIIAVLEDIAESVRWFSANPHPDVVLMDIRLSDGLSFEIFEEIKLSSSVVFTTAYDEYALRAFKHNGIDYLLKPIEANELREALNKVDAALVPRVQTLSLEHMLNFFKPKEFRNRFLLPFRDGYKTILVQDISFFYSELKITHAKLGNGLDEIIPLTMEELDQQLDPKIFFRANRQFIVHIDAIAGVHNYFNGKLKLAINKYPDIDVVVSREKASSLKNWLDF</sequence>
<dbReference type="EMBL" id="JBHULR010000003">
    <property type="protein sequence ID" value="MFD2547777.1"/>
    <property type="molecule type" value="Genomic_DNA"/>
</dbReference>
<dbReference type="Gene3D" id="2.40.50.1020">
    <property type="entry name" value="LytTr DNA-binding domain"/>
    <property type="match status" value="1"/>
</dbReference>
<dbReference type="InterPro" id="IPR007492">
    <property type="entry name" value="LytTR_DNA-bd_dom"/>
</dbReference>
<feature type="modified residue" description="4-aspartylphosphate" evidence="1">
    <location>
        <position position="57"/>
    </location>
</feature>
<name>A0ABW5KG86_9SPHI</name>
<dbReference type="Gene3D" id="3.40.50.2300">
    <property type="match status" value="1"/>
</dbReference>
<dbReference type="Pfam" id="PF04397">
    <property type="entry name" value="LytTR"/>
    <property type="match status" value="1"/>
</dbReference>
<evidence type="ECO:0000256" key="1">
    <source>
        <dbReference type="PROSITE-ProRule" id="PRU00169"/>
    </source>
</evidence>
<feature type="domain" description="HTH LytTR-type" evidence="3">
    <location>
        <begin position="145"/>
        <end position="252"/>
    </location>
</feature>
<organism evidence="4 5">
    <name type="scientific">Sphingobacterium suaedae</name>
    <dbReference type="NCBI Taxonomy" id="1686402"/>
    <lineage>
        <taxon>Bacteria</taxon>
        <taxon>Pseudomonadati</taxon>
        <taxon>Bacteroidota</taxon>
        <taxon>Sphingobacteriia</taxon>
        <taxon>Sphingobacteriales</taxon>
        <taxon>Sphingobacteriaceae</taxon>
        <taxon>Sphingobacterium</taxon>
    </lineage>
</organism>
<evidence type="ECO:0000313" key="4">
    <source>
        <dbReference type="EMBL" id="MFD2547777.1"/>
    </source>
</evidence>
<dbReference type="InterPro" id="IPR046947">
    <property type="entry name" value="LytR-like"/>
</dbReference>
<dbReference type="PANTHER" id="PTHR37299:SF1">
    <property type="entry name" value="STAGE 0 SPORULATION PROTEIN A HOMOLOG"/>
    <property type="match status" value="1"/>
</dbReference>
<dbReference type="SMART" id="SM00850">
    <property type="entry name" value="LytTR"/>
    <property type="match status" value="1"/>
</dbReference>
<dbReference type="InterPro" id="IPR001789">
    <property type="entry name" value="Sig_transdc_resp-reg_receiver"/>
</dbReference>
<evidence type="ECO:0000259" key="2">
    <source>
        <dbReference type="PROSITE" id="PS50110"/>
    </source>
</evidence>
<feature type="domain" description="Response regulatory" evidence="2">
    <location>
        <begin position="4"/>
        <end position="117"/>
    </location>
</feature>
<dbReference type="SMART" id="SM00448">
    <property type="entry name" value="REC"/>
    <property type="match status" value="1"/>
</dbReference>
<proteinExistence type="predicted"/>
<dbReference type="InterPro" id="IPR011006">
    <property type="entry name" value="CheY-like_superfamily"/>
</dbReference>
<dbReference type="PROSITE" id="PS50110">
    <property type="entry name" value="RESPONSE_REGULATORY"/>
    <property type="match status" value="1"/>
</dbReference>
<dbReference type="Proteomes" id="UP001597545">
    <property type="component" value="Unassembled WGS sequence"/>
</dbReference>
<accession>A0ABW5KG86</accession>
<comment type="caution">
    <text evidence="4">The sequence shown here is derived from an EMBL/GenBank/DDBJ whole genome shotgun (WGS) entry which is preliminary data.</text>
</comment>